<feature type="transmembrane region" description="Helical" evidence="1">
    <location>
        <begin position="166"/>
        <end position="188"/>
    </location>
</feature>
<feature type="transmembrane region" description="Helical" evidence="1">
    <location>
        <begin position="100"/>
        <end position="124"/>
    </location>
</feature>
<dbReference type="AlphaFoldDB" id="A0A9Q0YL81"/>
<dbReference type="EMBL" id="JAIZAY010000022">
    <property type="protein sequence ID" value="KAJ8020881.1"/>
    <property type="molecule type" value="Genomic_DNA"/>
</dbReference>
<keyword evidence="3" id="KW-1185">Reference proteome</keyword>
<evidence type="ECO:0000313" key="3">
    <source>
        <dbReference type="Proteomes" id="UP001152320"/>
    </source>
</evidence>
<keyword evidence="1" id="KW-1133">Transmembrane helix</keyword>
<feature type="transmembrane region" description="Helical" evidence="1">
    <location>
        <begin position="401"/>
        <end position="418"/>
    </location>
</feature>
<keyword evidence="1" id="KW-0812">Transmembrane</keyword>
<evidence type="ECO:0000313" key="2">
    <source>
        <dbReference type="EMBL" id="KAJ8020881.1"/>
    </source>
</evidence>
<protein>
    <submittedName>
        <fullName evidence="2">Uncharacterized protein</fullName>
    </submittedName>
</protein>
<reference evidence="2" key="1">
    <citation type="submission" date="2021-10" db="EMBL/GenBank/DDBJ databases">
        <title>Tropical sea cucumber genome reveals ecological adaptation and Cuvierian tubules defense mechanism.</title>
        <authorList>
            <person name="Chen T."/>
        </authorList>
    </citation>
    <scope>NUCLEOTIDE SEQUENCE</scope>
    <source>
        <strain evidence="2">Nanhai2018</strain>
        <tissue evidence="2">Muscle</tissue>
    </source>
</reference>
<proteinExistence type="predicted"/>
<organism evidence="2 3">
    <name type="scientific">Holothuria leucospilota</name>
    <name type="common">Black long sea cucumber</name>
    <name type="synonym">Mertensiothuria leucospilota</name>
    <dbReference type="NCBI Taxonomy" id="206669"/>
    <lineage>
        <taxon>Eukaryota</taxon>
        <taxon>Metazoa</taxon>
        <taxon>Echinodermata</taxon>
        <taxon>Eleutherozoa</taxon>
        <taxon>Echinozoa</taxon>
        <taxon>Holothuroidea</taxon>
        <taxon>Aspidochirotacea</taxon>
        <taxon>Aspidochirotida</taxon>
        <taxon>Holothuriidae</taxon>
        <taxon>Holothuria</taxon>
    </lineage>
</organism>
<feature type="transmembrane region" description="Helical" evidence="1">
    <location>
        <begin position="332"/>
        <end position="356"/>
    </location>
</feature>
<sequence length="422" mass="49002">MDVEDLVPLTRREQINSRQKPTVLLLVVLWSMGIINWSPPNGEGDVDVFSRPLIGNFRLRRKPVFILSIFTICALAVTSYFGAAMYFICFFGLKEHFLRFVIVIVCYWPSLISGSIFFLPALVINNCRKSKSGKRKISWITMFQESTFLKRLSNLEKFRMFPVPKLCIFVFFHFCGLLVSSVIIIMYIEVYSKCLTWLSYVWIAGQLIALTYFANFCYFLYLQRIILEGEYEQTESFIEENPGKLEDCTEAVKRFFCKYYQLRKLFLLWLNIIFCSITFGVAAYVTWSYKGPEVTANSTVLPTQFPLQPEGIRKACPYSCDSKYLENHHNLFIYNCLAFAKLLIPAVLSLSATGGLDIKYMWNRLILSLRLMSTTEESDFWYPLIKYTEKLHPNTTMDTKLRFIIPILGLAFGFLGGYKNKE</sequence>
<accession>A0A9Q0YL81</accession>
<comment type="caution">
    <text evidence="2">The sequence shown here is derived from an EMBL/GenBank/DDBJ whole genome shotgun (WGS) entry which is preliminary data.</text>
</comment>
<evidence type="ECO:0000256" key="1">
    <source>
        <dbReference type="SAM" id="Phobius"/>
    </source>
</evidence>
<feature type="transmembrane region" description="Helical" evidence="1">
    <location>
        <begin position="64"/>
        <end position="88"/>
    </location>
</feature>
<feature type="transmembrane region" description="Helical" evidence="1">
    <location>
        <begin position="265"/>
        <end position="287"/>
    </location>
</feature>
<feature type="transmembrane region" description="Helical" evidence="1">
    <location>
        <begin position="200"/>
        <end position="221"/>
    </location>
</feature>
<name>A0A9Q0YL81_HOLLE</name>
<gene>
    <name evidence="2" type="ORF">HOLleu_40591</name>
</gene>
<keyword evidence="1" id="KW-0472">Membrane</keyword>
<dbReference type="Proteomes" id="UP001152320">
    <property type="component" value="Chromosome 22"/>
</dbReference>